<gene>
    <name evidence="1" type="ORF">BLA29_004445</name>
</gene>
<dbReference type="Proteomes" id="UP000194236">
    <property type="component" value="Unassembled WGS sequence"/>
</dbReference>
<organism evidence="1 2">
    <name type="scientific">Euroglyphus maynei</name>
    <name type="common">Mayne's house dust mite</name>
    <dbReference type="NCBI Taxonomy" id="6958"/>
    <lineage>
        <taxon>Eukaryota</taxon>
        <taxon>Metazoa</taxon>
        <taxon>Ecdysozoa</taxon>
        <taxon>Arthropoda</taxon>
        <taxon>Chelicerata</taxon>
        <taxon>Arachnida</taxon>
        <taxon>Acari</taxon>
        <taxon>Acariformes</taxon>
        <taxon>Sarcoptiformes</taxon>
        <taxon>Astigmata</taxon>
        <taxon>Psoroptidia</taxon>
        <taxon>Analgoidea</taxon>
        <taxon>Pyroglyphidae</taxon>
        <taxon>Pyroglyphinae</taxon>
        <taxon>Euroglyphus</taxon>
    </lineage>
</organism>
<comment type="caution">
    <text evidence="1">The sequence shown here is derived from an EMBL/GenBank/DDBJ whole genome shotgun (WGS) entry which is preliminary data.</text>
</comment>
<protein>
    <submittedName>
        <fullName evidence="1">Uncharacterized protein</fullName>
    </submittedName>
</protein>
<keyword evidence="2" id="KW-1185">Reference proteome</keyword>
<name>A0A1Y3B1Q0_EURMA</name>
<sequence>MFGYIRKPLSDMAVNRFARIQSEVGEYFRIRLINVAGSIILIESRIICNKTCMKEHGFQKFKAFVNDELISFDLSIK</sequence>
<dbReference type="AlphaFoldDB" id="A0A1Y3B1Q0"/>
<evidence type="ECO:0000313" key="2">
    <source>
        <dbReference type="Proteomes" id="UP000194236"/>
    </source>
</evidence>
<accession>A0A1Y3B1Q0</accession>
<proteinExistence type="predicted"/>
<dbReference type="EMBL" id="MUJZ01049469">
    <property type="protein sequence ID" value="OTF73918.1"/>
    <property type="molecule type" value="Genomic_DNA"/>
</dbReference>
<evidence type="ECO:0000313" key="1">
    <source>
        <dbReference type="EMBL" id="OTF73918.1"/>
    </source>
</evidence>
<reference evidence="1 2" key="1">
    <citation type="submission" date="2017-03" db="EMBL/GenBank/DDBJ databases">
        <title>Genome Survey of Euroglyphus maynei.</title>
        <authorList>
            <person name="Arlian L.G."/>
            <person name="Morgan M.S."/>
            <person name="Rider S.D."/>
        </authorList>
    </citation>
    <scope>NUCLEOTIDE SEQUENCE [LARGE SCALE GENOMIC DNA]</scope>
    <source>
        <strain evidence="1">Arlian Lab</strain>
        <tissue evidence="1">Whole body</tissue>
    </source>
</reference>